<reference evidence="1" key="1">
    <citation type="submission" date="2020-04" db="EMBL/GenBank/DDBJ databases">
        <authorList>
            <person name="Alioto T."/>
            <person name="Alioto T."/>
            <person name="Gomez Garrido J."/>
        </authorList>
    </citation>
    <scope>NUCLEOTIDE SEQUENCE</scope>
    <source>
        <strain evidence="1">A484AB</strain>
    </source>
</reference>
<keyword evidence="2" id="KW-1185">Reference proteome</keyword>
<comment type="caution">
    <text evidence="1">The sequence shown here is derived from an EMBL/GenBank/DDBJ whole genome shotgun (WGS) entry which is preliminary data.</text>
</comment>
<dbReference type="Proteomes" id="UP001152795">
    <property type="component" value="Unassembled WGS sequence"/>
</dbReference>
<name>A0A7D9I2S6_PARCT</name>
<dbReference type="OrthoDB" id="5972937at2759"/>
<organism evidence="1 2">
    <name type="scientific">Paramuricea clavata</name>
    <name type="common">Red gorgonian</name>
    <name type="synonym">Violescent sea-whip</name>
    <dbReference type="NCBI Taxonomy" id="317549"/>
    <lineage>
        <taxon>Eukaryota</taxon>
        <taxon>Metazoa</taxon>
        <taxon>Cnidaria</taxon>
        <taxon>Anthozoa</taxon>
        <taxon>Octocorallia</taxon>
        <taxon>Malacalcyonacea</taxon>
        <taxon>Plexauridae</taxon>
        <taxon>Paramuricea</taxon>
    </lineage>
</organism>
<dbReference type="AlphaFoldDB" id="A0A7D9I2S6"/>
<protein>
    <submittedName>
        <fullName evidence="1">Uncharacterized protein</fullName>
    </submittedName>
</protein>
<proteinExistence type="predicted"/>
<accession>A0A7D9I2S6</accession>
<evidence type="ECO:0000313" key="1">
    <source>
        <dbReference type="EMBL" id="CAB3996465.1"/>
    </source>
</evidence>
<gene>
    <name evidence="1" type="ORF">PACLA_8A014882</name>
</gene>
<dbReference type="EMBL" id="CACRXK020002874">
    <property type="protein sequence ID" value="CAB3996465.1"/>
    <property type="molecule type" value="Genomic_DNA"/>
</dbReference>
<evidence type="ECO:0000313" key="2">
    <source>
        <dbReference type="Proteomes" id="UP001152795"/>
    </source>
</evidence>
<sequence length="287" mass="32958">MQVDQALYLQTSHANQEAILTEHQLGNTCSRRLMNNIRKSLSSNHRDDLQQFFADAIKNEWLLVLVIDDYTTIHTIRRPTQTKCSQANNMCTIIVKAFKEIPAIRRPNDITLLHDPNGMNIEALLATITSPVQMSMLGNSYAATLSSWITDDFFNPESQLDRLRDHQYCEGHSVRDMRKMDNVHLVNFVELTLKGKNAFETAYDIAMATDLKSYAMKFVVIQPGDWPCQFYCRQVVYQQTYNVQKKKTFKTAERKANPLSAKPIPSINIPDHKYCFNIPHSPTVAEQ</sequence>